<accession>A0A5B0RK12</accession>
<reference evidence="3 4" key="1">
    <citation type="submission" date="2019-05" db="EMBL/GenBank/DDBJ databases">
        <title>Emergence of the Ug99 lineage of the wheat stem rust pathogen through somatic hybridization.</title>
        <authorList>
            <person name="Li F."/>
            <person name="Upadhyaya N.M."/>
            <person name="Sperschneider J."/>
            <person name="Matny O."/>
            <person name="Nguyen-Phuc H."/>
            <person name="Mago R."/>
            <person name="Raley C."/>
            <person name="Miller M.E."/>
            <person name="Silverstein K.A.T."/>
            <person name="Henningsen E."/>
            <person name="Hirsch C.D."/>
            <person name="Visser B."/>
            <person name="Pretorius Z.A."/>
            <person name="Steffenson B.J."/>
            <person name="Schwessinger B."/>
            <person name="Dodds P.N."/>
            <person name="Figueroa M."/>
        </authorList>
    </citation>
    <scope>NUCLEOTIDE SEQUENCE [LARGE SCALE GENOMIC DNA]</scope>
    <source>
        <strain evidence="1">21-0</strain>
        <strain evidence="2 4">Ug99</strain>
    </source>
</reference>
<sequence>MNPSPPQLKPNTILILIPVKVCKGCPPSTTIPDQLAHQKPTTTHSQNWIALIEHGDSVFVDKVGYPQNSGAPAVIVCDWQQSPTISSSSLLTLTHILSSILWSTHNLRCRTPGTDRHGKVYVYQKIP</sequence>
<dbReference type="Gene3D" id="3.50.30.30">
    <property type="match status" value="1"/>
</dbReference>
<evidence type="ECO:0000313" key="4">
    <source>
        <dbReference type="Proteomes" id="UP000325313"/>
    </source>
</evidence>
<evidence type="ECO:0000313" key="1">
    <source>
        <dbReference type="EMBL" id="KAA1106479.1"/>
    </source>
</evidence>
<organism evidence="2 4">
    <name type="scientific">Puccinia graminis f. sp. tritici</name>
    <dbReference type="NCBI Taxonomy" id="56615"/>
    <lineage>
        <taxon>Eukaryota</taxon>
        <taxon>Fungi</taxon>
        <taxon>Dikarya</taxon>
        <taxon>Basidiomycota</taxon>
        <taxon>Pucciniomycotina</taxon>
        <taxon>Pucciniomycetes</taxon>
        <taxon>Pucciniales</taxon>
        <taxon>Pucciniaceae</taxon>
        <taxon>Puccinia</taxon>
    </lineage>
</organism>
<evidence type="ECO:0000313" key="3">
    <source>
        <dbReference type="Proteomes" id="UP000324748"/>
    </source>
</evidence>
<name>A0A5B0RK12_PUCGR</name>
<keyword evidence="3" id="KW-1185">Reference proteome</keyword>
<dbReference type="AlphaFoldDB" id="A0A5B0RK12"/>
<dbReference type="Proteomes" id="UP000325313">
    <property type="component" value="Unassembled WGS sequence"/>
</dbReference>
<dbReference type="EMBL" id="VSWC01000040">
    <property type="protein sequence ID" value="KAA1106479.1"/>
    <property type="molecule type" value="Genomic_DNA"/>
</dbReference>
<evidence type="ECO:0000313" key="2">
    <source>
        <dbReference type="EMBL" id="KAA1126331.1"/>
    </source>
</evidence>
<comment type="caution">
    <text evidence="2">The sequence shown here is derived from an EMBL/GenBank/DDBJ whole genome shotgun (WGS) entry which is preliminary data.</text>
</comment>
<proteinExistence type="predicted"/>
<protein>
    <submittedName>
        <fullName evidence="2">Uncharacterized protein</fullName>
    </submittedName>
</protein>
<dbReference type="Proteomes" id="UP000324748">
    <property type="component" value="Unassembled WGS sequence"/>
</dbReference>
<gene>
    <name evidence="1" type="ORF">PGT21_035397</name>
    <name evidence="2" type="ORF">PGTUg99_027319</name>
</gene>
<dbReference type="EMBL" id="VDEP01000172">
    <property type="protein sequence ID" value="KAA1126331.1"/>
    <property type="molecule type" value="Genomic_DNA"/>
</dbReference>
<dbReference type="OrthoDB" id="8062037at2759"/>